<proteinExistence type="predicted"/>
<feature type="region of interest" description="Disordered" evidence="1">
    <location>
        <begin position="1"/>
        <end position="20"/>
    </location>
</feature>
<name>A0AAE1UI63_9EUCA</name>
<dbReference type="EMBL" id="JAWZYT010000710">
    <property type="protein sequence ID" value="KAK4319910.1"/>
    <property type="molecule type" value="Genomic_DNA"/>
</dbReference>
<reference evidence="2" key="1">
    <citation type="submission" date="2023-11" db="EMBL/GenBank/DDBJ databases">
        <title>Genome assemblies of two species of porcelain crab, Petrolisthes cinctipes and Petrolisthes manimaculis (Anomura: Porcellanidae).</title>
        <authorList>
            <person name="Angst P."/>
        </authorList>
    </citation>
    <scope>NUCLEOTIDE SEQUENCE</scope>
    <source>
        <strain evidence="2">PB745_02</strain>
        <tissue evidence="2">Gill</tissue>
    </source>
</reference>
<sequence>MIGRGLEERSWGRAGGQYPPQQAIRGDAYRWWAGRCGGRQAWAGEGSVGGQPRGGGGKLKEGSWKKSKVGQVGGQFLEWGEAKEGNQKNSRDKSRWDQSLSGREICKRRELEKEQRRAVGDERRLAIEARGGGTWWFKREKARVAKGPMKELGKKSRKSSW</sequence>
<evidence type="ECO:0000313" key="3">
    <source>
        <dbReference type="Proteomes" id="UP001292094"/>
    </source>
</evidence>
<evidence type="ECO:0000313" key="2">
    <source>
        <dbReference type="EMBL" id="KAK4319910.1"/>
    </source>
</evidence>
<feature type="compositionally biased region" description="Basic and acidic residues" evidence="1">
    <location>
        <begin position="1"/>
        <end position="11"/>
    </location>
</feature>
<comment type="caution">
    <text evidence="2">The sequence shown here is derived from an EMBL/GenBank/DDBJ whole genome shotgun (WGS) entry which is preliminary data.</text>
</comment>
<keyword evidence="3" id="KW-1185">Reference proteome</keyword>
<accession>A0AAE1UI63</accession>
<organism evidence="2 3">
    <name type="scientific">Petrolisthes manimaculis</name>
    <dbReference type="NCBI Taxonomy" id="1843537"/>
    <lineage>
        <taxon>Eukaryota</taxon>
        <taxon>Metazoa</taxon>
        <taxon>Ecdysozoa</taxon>
        <taxon>Arthropoda</taxon>
        <taxon>Crustacea</taxon>
        <taxon>Multicrustacea</taxon>
        <taxon>Malacostraca</taxon>
        <taxon>Eumalacostraca</taxon>
        <taxon>Eucarida</taxon>
        <taxon>Decapoda</taxon>
        <taxon>Pleocyemata</taxon>
        <taxon>Anomura</taxon>
        <taxon>Galatheoidea</taxon>
        <taxon>Porcellanidae</taxon>
        <taxon>Petrolisthes</taxon>
    </lineage>
</organism>
<feature type="region of interest" description="Disordered" evidence="1">
    <location>
        <begin position="42"/>
        <end position="65"/>
    </location>
</feature>
<evidence type="ECO:0000256" key="1">
    <source>
        <dbReference type="SAM" id="MobiDB-lite"/>
    </source>
</evidence>
<protein>
    <submittedName>
        <fullName evidence="2">Uncharacterized protein</fullName>
    </submittedName>
</protein>
<gene>
    <name evidence="2" type="ORF">Pmani_009185</name>
</gene>
<feature type="region of interest" description="Disordered" evidence="1">
    <location>
        <begin position="80"/>
        <end position="99"/>
    </location>
</feature>
<dbReference type="AlphaFoldDB" id="A0AAE1UI63"/>
<dbReference type="Proteomes" id="UP001292094">
    <property type="component" value="Unassembled WGS sequence"/>
</dbReference>
<feature type="compositionally biased region" description="Gly residues" evidence="1">
    <location>
        <begin position="46"/>
        <end position="57"/>
    </location>
</feature>
<feature type="compositionally biased region" description="Basic and acidic residues" evidence="1">
    <location>
        <begin position="80"/>
        <end position="96"/>
    </location>
</feature>